<accession>A0ABR1W226</accession>
<evidence type="ECO:0000259" key="1">
    <source>
        <dbReference type="Pfam" id="PF01636"/>
    </source>
</evidence>
<dbReference type="EMBL" id="JAQQWL010000004">
    <property type="protein sequence ID" value="KAK8076641.1"/>
    <property type="molecule type" value="Genomic_DNA"/>
</dbReference>
<comment type="caution">
    <text evidence="2">The sequence shown here is derived from an EMBL/GenBank/DDBJ whole genome shotgun (WGS) entry which is preliminary data.</text>
</comment>
<proteinExistence type="predicted"/>
<protein>
    <submittedName>
        <fullName evidence="2">Phosphotransferase family protein</fullName>
    </submittedName>
</protein>
<dbReference type="SUPFAM" id="SSF56112">
    <property type="entry name" value="Protein kinase-like (PK-like)"/>
    <property type="match status" value="1"/>
</dbReference>
<dbReference type="InterPro" id="IPR002575">
    <property type="entry name" value="Aminoglycoside_PTrfase"/>
</dbReference>
<reference evidence="2 3" key="1">
    <citation type="submission" date="2023-01" db="EMBL/GenBank/DDBJ databases">
        <title>Analysis of 21 Apiospora genomes using comparative genomics revels a genus with tremendous synthesis potential of carbohydrate active enzymes and secondary metabolites.</title>
        <authorList>
            <person name="Sorensen T."/>
        </authorList>
    </citation>
    <scope>NUCLEOTIDE SEQUENCE [LARGE SCALE GENOMIC DNA]</scope>
    <source>
        <strain evidence="2 3">CBS 135458</strain>
    </source>
</reference>
<dbReference type="RefSeq" id="XP_066719600.1">
    <property type="nucleotide sequence ID" value="XM_066855322.1"/>
</dbReference>
<dbReference type="Proteomes" id="UP001480595">
    <property type="component" value="Unassembled WGS sequence"/>
</dbReference>
<evidence type="ECO:0000313" key="2">
    <source>
        <dbReference type="EMBL" id="KAK8076641.1"/>
    </source>
</evidence>
<organism evidence="2 3">
    <name type="scientific">Apiospora phragmitis</name>
    <dbReference type="NCBI Taxonomy" id="2905665"/>
    <lineage>
        <taxon>Eukaryota</taxon>
        <taxon>Fungi</taxon>
        <taxon>Dikarya</taxon>
        <taxon>Ascomycota</taxon>
        <taxon>Pezizomycotina</taxon>
        <taxon>Sordariomycetes</taxon>
        <taxon>Xylariomycetidae</taxon>
        <taxon>Amphisphaeriales</taxon>
        <taxon>Apiosporaceae</taxon>
        <taxon>Apiospora</taxon>
    </lineage>
</organism>
<name>A0ABR1W226_9PEZI</name>
<gene>
    <name evidence="2" type="ORF">PG994_003913</name>
</gene>
<evidence type="ECO:0000313" key="3">
    <source>
        <dbReference type="Proteomes" id="UP001480595"/>
    </source>
</evidence>
<dbReference type="GeneID" id="92088385"/>
<feature type="domain" description="Aminoglycoside phosphotransferase" evidence="1">
    <location>
        <begin position="24"/>
        <end position="93"/>
    </location>
</feature>
<dbReference type="InterPro" id="IPR011009">
    <property type="entry name" value="Kinase-like_dom_sf"/>
</dbReference>
<sequence length="104" mass="11679">MSGMQPWTICILRNDAVDDEEDARDKYVDRQLFRRLASKGRLASGFEAKDAPDAASSTFRLFSEDLRPTNVLIDKDLRVVGVIDWEFVYSAPAQFSSDPLGGYS</sequence>
<keyword evidence="3" id="KW-1185">Reference proteome</keyword>
<dbReference type="Pfam" id="PF01636">
    <property type="entry name" value="APH"/>
    <property type="match status" value="1"/>
</dbReference>
<dbReference type="Gene3D" id="3.90.1200.10">
    <property type="match status" value="1"/>
</dbReference>